<dbReference type="EMBL" id="GL376596">
    <property type="status" value="NOT_ANNOTATED_CDS"/>
    <property type="molecule type" value="Genomic_DNA"/>
</dbReference>
<evidence type="ECO:0000313" key="7">
    <source>
        <dbReference type="EnsemblProtists" id="PYU1_T010477"/>
    </source>
</evidence>
<dbReference type="EnsemblProtists" id="PYU1_T010477">
    <property type="protein sequence ID" value="PYU1_T010477"/>
    <property type="gene ID" value="PYU1_G010455"/>
</dbReference>
<dbReference type="PANTHER" id="PTHR11219">
    <property type="entry name" value="TENEURIN AND N-ACETYLGLUCOSAMINE-1-PHOSPHODIESTER ALPHA-N-ACETYLGLUCOSAMINIDASE"/>
    <property type="match status" value="1"/>
</dbReference>
<feature type="signal peptide" evidence="5">
    <location>
        <begin position="1"/>
        <end position="35"/>
    </location>
</feature>
<dbReference type="PROSITE" id="PS00022">
    <property type="entry name" value="EGF_1"/>
    <property type="match status" value="3"/>
</dbReference>
<evidence type="ECO:0000259" key="6">
    <source>
        <dbReference type="PROSITE" id="PS50026"/>
    </source>
</evidence>
<dbReference type="PRINTS" id="PR00011">
    <property type="entry name" value="EGFLAMININ"/>
</dbReference>
<dbReference type="eggNOG" id="KOG1225">
    <property type="taxonomic scope" value="Eukaryota"/>
</dbReference>
<dbReference type="InterPro" id="IPR051216">
    <property type="entry name" value="Teneurin"/>
</dbReference>
<accession>K3WZS8</accession>
<feature type="disulfide bond" evidence="4">
    <location>
        <begin position="37"/>
        <end position="47"/>
    </location>
</feature>
<reference evidence="8" key="1">
    <citation type="journal article" date="2010" name="Genome Biol.">
        <title>Genome sequence of the necrotrophic plant pathogen Pythium ultimum reveals original pathogenicity mechanisms and effector repertoire.</title>
        <authorList>
            <person name="Levesque C.A."/>
            <person name="Brouwer H."/>
            <person name="Cano L."/>
            <person name="Hamilton J.P."/>
            <person name="Holt C."/>
            <person name="Huitema E."/>
            <person name="Raffaele S."/>
            <person name="Robideau G.P."/>
            <person name="Thines M."/>
            <person name="Win J."/>
            <person name="Zerillo M.M."/>
            <person name="Beakes G.W."/>
            <person name="Boore J.L."/>
            <person name="Busam D."/>
            <person name="Dumas B."/>
            <person name="Ferriera S."/>
            <person name="Fuerstenberg S.I."/>
            <person name="Gachon C.M."/>
            <person name="Gaulin E."/>
            <person name="Govers F."/>
            <person name="Grenville-Briggs L."/>
            <person name="Horner N."/>
            <person name="Hostetler J."/>
            <person name="Jiang R.H."/>
            <person name="Johnson J."/>
            <person name="Krajaejun T."/>
            <person name="Lin H."/>
            <person name="Meijer H.J."/>
            <person name="Moore B."/>
            <person name="Morris P."/>
            <person name="Phuntmart V."/>
            <person name="Puiu D."/>
            <person name="Shetty J."/>
            <person name="Stajich J.E."/>
            <person name="Tripathy S."/>
            <person name="Wawra S."/>
            <person name="van West P."/>
            <person name="Whitty B.R."/>
            <person name="Coutinho P.M."/>
            <person name="Henrissat B."/>
            <person name="Martin F."/>
            <person name="Thomas P.D."/>
            <person name="Tyler B.M."/>
            <person name="De Vries R.P."/>
            <person name="Kamoun S."/>
            <person name="Yandell M."/>
            <person name="Tisserat N."/>
            <person name="Buell C.R."/>
        </authorList>
    </citation>
    <scope>NUCLEOTIDE SEQUENCE</scope>
    <source>
        <strain evidence="8">DAOM:BR144</strain>
    </source>
</reference>
<name>K3WZS8_GLOUD</name>
<feature type="domain" description="EGF-like" evidence="6">
    <location>
        <begin position="33"/>
        <end position="65"/>
    </location>
</feature>
<protein>
    <recommendedName>
        <fullName evidence="6">EGF-like domain-containing protein</fullName>
    </recommendedName>
</protein>
<proteinExistence type="predicted"/>
<dbReference type="AlphaFoldDB" id="K3WZS8"/>
<evidence type="ECO:0000256" key="3">
    <source>
        <dbReference type="ARBA" id="ARBA00023157"/>
    </source>
</evidence>
<dbReference type="PANTHER" id="PTHR11219:SF69">
    <property type="entry name" value="TENEURIN-A"/>
    <property type="match status" value="1"/>
</dbReference>
<dbReference type="STRING" id="431595.K3WZS8"/>
<dbReference type="InParanoid" id="K3WZS8"/>
<dbReference type="Gene3D" id="2.60.120.260">
    <property type="entry name" value="Galactose-binding domain-like"/>
    <property type="match status" value="1"/>
</dbReference>
<comment type="caution">
    <text evidence="4">Lacks conserved residue(s) required for the propagation of feature annotation.</text>
</comment>
<sequence>MRTRQTRTTVAFVAVLRAALLCCVLVAGRWLHAEGACPSKCHGHGTCNSSNNCDCFPGFTGFDCYKRQCPFATPWVDFSVAQDDMRSVSRECANRGTCNRGSGRCECDPGFTGAACNRLMVGCGSATNQCNGHGQCTSMKDIASLQNDYNLFYTTTYTTPWDAERIFGCVCDRGYSGVDCSLVLCPYGDDPITTNQVDEVQALSCLCNGCTGSFTLSFRGDTTRALDVGTETAATLKAALEEIATIRSVMVTLDGGASLCDNDGVSARITFTHEHGDVPALVIESKITGGTGHVAMQTGGAASAYGSQVATVRGTKEWTLCSGRGQCNTMTGQCTCDAGFESSDGLGGQGLIQDCGYRSGGAMTTCAGAAGTGIRCNGHGRCSGATEFKCQCEDGYFSHDCSKRNCPQGRAWFEEPQVNDVAHLTRVPCSNAGICNQMGRCDCVTGFEGVACERMSCPRNGDGVCSNRGVCRSARELAALTPTTSFTTAGFVYGSDPNLVATWDADMIQGCYCDKVHQHRGTEVRYTGYNCAKLPCPSGDDPWTSSQVDEVQTVSCAADGGRFTLSFRGETTRTIAASASPLAVETALERLRTVISVSVTFSTGITTACAAAGNVITITFHVPAGDLPPLTISSGSLTHSTATVSTGIAQLTQGSKEDAVCNNRGRCDEDTGTCICALHHASSNGQGGIGALDDCGAVDEFMTHGEL</sequence>
<keyword evidence="1 4" id="KW-0245">EGF-like domain</keyword>
<feature type="chain" id="PRO_5003868224" description="EGF-like domain-containing protein" evidence="5">
    <location>
        <begin position="36"/>
        <end position="707"/>
    </location>
</feature>
<dbReference type="InterPro" id="IPR000742">
    <property type="entry name" value="EGF"/>
</dbReference>
<dbReference type="HOGENOM" id="CLU_005568_1_0_1"/>
<evidence type="ECO:0000256" key="5">
    <source>
        <dbReference type="SAM" id="SignalP"/>
    </source>
</evidence>
<dbReference type="VEuPathDB" id="FungiDB:PYU1_G010455"/>
<feature type="disulfide bond" evidence="4">
    <location>
        <begin position="443"/>
        <end position="452"/>
    </location>
</feature>
<evidence type="ECO:0000313" key="8">
    <source>
        <dbReference type="Proteomes" id="UP000019132"/>
    </source>
</evidence>
<evidence type="ECO:0000256" key="4">
    <source>
        <dbReference type="PROSITE-ProRule" id="PRU00076"/>
    </source>
</evidence>
<keyword evidence="5" id="KW-0732">Signal</keyword>
<reference evidence="8" key="2">
    <citation type="submission" date="2010-04" db="EMBL/GenBank/DDBJ databases">
        <authorList>
            <person name="Buell R."/>
            <person name="Hamilton J."/>
            <person name="Hostetler J."/>
        </authorList>
    </citation>
    <scope>NUCLEOTIDE SEQUENCE [LARGE SCALE GENOMIC DNA]</scope>
    <source>
        <strain evidence="8">DAOM:BR144</strain>
    </source>
</reference>
<feature type="disulfide bond" evidence="4">
    <location>
        <begin position="107"/>
        <end position="116"/>
    </location>
</feature>
<keyword evidence="2" id="KW-0677">Repeat</keyword>
<dbReference type="InterPro" id="IPR013111">
    <property type="entry name" value="EGF_extracell"/>
</dbReference>
<dbReference type="PROSITE" id="PS01186">
    <property type="entry name" value="EGF_2"/>
    <property type="match status" value="4"/>
</dbReference>
<dbReference type="SMART" id="SM00181">
    <property type="entry name" value="EGF"/>
    <property type="match status" value="5"/>
</dbReference>
<keyword evidence="3 4" id="KW-1015">Disulfide bond</keyword>
<dbReference type="PROSITE" id="PS50026">
    <property type="entry name" value="EGF_3"/>
    <property type="match status" value="3"/>
</dbReference>
<organism evidence="7 8">
    <name type="scientific">Globisporangium ultimum (strain ATCC 200006 / CBS 805.95 / DAOM BR144)</name>
    <name type="common">Pythium ultimum</name>
    <dbReference type="NCBI Taxonomy" id="431595"/>
    <lineage>
        <taxon>Eukaryota</taxon>
        <taxon>Sar</taxon>
        <taxon>Stramenopiles</taxon>
        <taxon>Oomycota</taxon>
        <taxon>Peronosporomycetes</taxon>
        <taxon>Pythiales</taxon>
        <taxon>Pythiaceae</taxon>
        <taxon>Globisporangium</taxon>
    </lineage>
</organism>
<feature type="domain" description="EGF-like" evidence="6">
    <location>
        <begin position="84"/>
        <end position="117"/>
    </location>
</feature>
<evidence type="ECO:0000256" key="1">
    <source>
        <dbReference type="ARBA" id="ARBA00022536"/>
    </source>
</evidence>
<reference evidence="7" key="3">
    <citation type="submission" date="2015-02" db="UniProtKB">
        <authorList>
            <consortium name="EnsemblProtists"/>
        </authorList>
    </citation>
    <scope>IDENTIFICATION</scope>
    <source>
        <strain evidence="7">DAOM BR144</strain>
    </source>
</reference>
<feature type="domain" description="EGF-like" evidence="6">
    <location>
        <begin position="417"/>
        <end position="453"/>
    </location>
</feature>
<feature type="disulfide bond" evidence="4">
    <location>
        <begin position="55"/>
        <end position="64"/>
    </location>
</feature>
<evidence type="ECO:0000256" key="2">
    <source>
        <dbReference type="ARBA" id="ARBA00022737"/>
    </source>
</evidence>
<dbReference type="Gene3D" id="2.10.25.10">
    <property type="entry name" value="Laminin"/>
    <property type="match status" value="2"/>
</dbReference>
<dbReference type="Pfam" id="PF07974">
    <property type="entry name" value="EGF_2"/>
    <property type="match status" value="3"/>
</dbReference>
<dbReference type="Proteomes" id="UP000019132">
    <property type="component" value="Unassembled WGS sequence"/>
</dbReference>
<keyword evidence="8" id="KW-1185">Reference proteome</keyword>
<dbReference type="OMA" id="DMLNGYM"/>